<dbReference type="InterPro" id="IPR043989">
    <property type="entry name" value="CCZ1/INTU/HSP4_longin_3"/>
</dbReference>
<feature type="domain" description="CCZ1/INTU/HPS4 third Longin" evidence="4">
    <location>
        <begin position="363"/>
        <end position="459"/>
    </location>
</feature>
<organism evidence="5 6">
    <name type="scientific">Drosophila lebanonensis</name>
    <name type="common">Fruit fly</name>
    <name type="synonym">Scaptodrosophila lebanonensis</name>
    <dbReference type="NCBI Taxonomy" id="7225"/>
    <lineage>
        <taxon>Eukaryota</taxon>
        <taxon>Metazoa</taxon>
        <taxon>Ecdysozoa</taxon>
        <taxon>Arthropoda</taxon>
        <taxon>Hexapoda</taxon>
        <taxon>Insecta</taxon>
        <taxon>Pterygota</taxon>
        <taxon>Neoptera</taxon>
        <taxon>Endopterygota</taxon>
        <taxon>Diptera</taxon>
        <taxon>Brachycera</taxon>
        <taxon>Muscomorpha</taxon>
        <taxon>Ephydroidea</taxon>
        <taxon>Drosophilidae</taxon>
        <taxon>Scaptodrosophila</taxon>
    </lineage>
</organism>
<dbReference type="AlphaFoldDB" id="A0A6J2TWZ7"/>
<dbReference type="InterPro" id="IPR043988">
    <property type="entry name" value="CCZ1/INTU_longin_2"/>
</dbReference>
<evidence type="ECO:0000256" key="1">
    <source>
        <dbReference type="ARBA" id="ARBA00005352"/>
    </source>
</evidence>
<dbReference type="CTD" id="51622"/>
<protein>
    <submittedName>
        <fullName evidence="6">Vacuolar fusion protein CCZ1 homolog</fullName>
    </submittedName>
</protein>
<dbReference type="PANTHER" id="PTHR13056">
    <property type="entry name" value="VACUOLAR FUSION PROTEIN CCZ1 HOMOLOG-RELATED"/>
    <property type="match status" value="1"/>
</dbReference>
<comment type="similarity">
    <text evidence="1">Belongs to the CCZ1 family.</text>
</comment>
<dbReference type="PANTHER" id="PTHR13056:SF0">
    <property type="entry name" value="VACUOLAR FUSION PROTEIN CCZ1 HOMOLOG-RELATED"/>
    <property type="match status" value="1"/>
</dbReference>
<evidence type="ECO:0000313" key="6">
    <source>
        <dbReference type="RefSeq" id="XP_030380090.1"/>
    </source>
</evidence>
<dbReference type="GO" id="GO:0016192">
    <property type="term" value="P:vesicle-mediated transport"/>
    <property type="evidence" value="ECO:0007669"/>
    <property type="project" value="InterPro"/>
</dbReference>
<dbReference type="Pfam" id="PF19033">
    <property type="entry name" value="Intu_longin_3"/>
    <property type="match status" value="1"/>
</dbReference>
<feature type="domain" description="CCZ1/INTU second Longin" evidence="3">
    <location>
        <begin position="211"/>
        <end position="328"/>
    </location>
</feature>
<gene>
    <name evidence="6" type="primary">LOC115628226</name>
</gene>
<evidence type="ECO:0000313" key="5">
    <source>
        <dbReference type="Proteomes" id="UP000504634"/>
    </source>
</evidence>
<sequence>MTKLLQRIEVTLRSFYIFNSSYGQTEGEEYKKILYYHPNDIELNTKIKDVGLSEAIITFTRTFTSDDDCKALHTQKTTQLFYQPEPGFWLVLVLNVPKEIKSKDGIEVAEYRGSEVCDRIYHSVLRQFYYIYRFQYGTLQDNALALNGDAVQLAKKIQEFFDKIIATRQQLAPCDIIDMLHSIQYLPLGKALFLRAHNFSRMLSATFPVLKECIMLHNDLVVCGGKLSSVDLYSLHAYILDNVLESCSAPVLARSSSPSGSSDNYQKGGFVNNVPDEPPLKVQVTLDADLKPHYLLIYRVLNVTLCLFIDAENAPPKHEFYDDVHTYMGSQLISLARDIATEVSKQNLAALAPTSSNSTTDCSPKYLFINEQSLKHHTNVDRHAKGQQSIPRNVMNLIADLANEPTNIDGAAAATEELQVKTTNDFWIVKRRCNWRQYYVILSNSKATLLDVTQEAKRIFEQELTDDVFFDK</sequence>
<evidence type="ECO:0000259" key="3">
    <source>
        <dbReference type="Pfam" id="PF19032"/>
    </source>
</evidence>
<dbReference type="RefSeq" id="XP_030380090.1">
    <property type="nucleotide sequence ID" value="XM_030524230.1"/>
</dbReference>
<dbReference type="Pfam" id="PF19032">
    <property type="entry name" value="Intu_longin_2"/>
    <property type="match status" value="1"/>
</dbReference>
<keyword evidence="5" id="KW-1185">Reference proteome</keyword>
<feature type="domain" description="CCZ1/INTU/HSP4 first Longin" evidence="2">
    <location>
        <begin position="13"/>
        <end position="137"/>
    </location>
</feature>
<evidence type="ECO:0000259" key="2">
    <source>
        <dbReference type="Pfam" id="PF19031"/>
    </source>
</evidence>
<evidence type="ECO:0000259" key="4">
    <source>
        <dbReference type="Pfam" id="PF19033"/>
    </source>
</evidence>
<proteinExistence type="inferred from homology"/>
<dbReference type="GO" id="GO:0035658">
    <property type="term" value="C:Mon1-Ccz1 complex"/>
    <property type="evidence" value="ECO:0007669"/>
    <property type="project" value="InterPro"/>
</dbReference>
<dbReference type="InterPro" id="IPR013176">
    <property type="entry name" value="Ccz1"/>
</dbReference>
<dbReference type="Proteomes" id="UP000504634">
    <property type="component" value="Unplaced"/>
</dbReference>
<dbReference type="InterPro" id="IPR043987">
    <property type="entry name" value="CCZ1/INTU/HSP4_longin_1"/>
</dbReference>
<reference evidence="6" key="1">
    <citation type="submission" date="2025-08" db="UniProtKB">
        <authorList>
            <consortium name="RefSeq"/>
        </authorList>
    </citation>
    <scope>IDENTIFICATION</scope>
    <source>
        <strain evidence="6">11010-0011.00</strain>
        <tissue evidence="6">Whole body</tissue>
    </source>
</reference>
<accession>A0A6J2TWZ7</accession>
<name>A0A6J2TWZ7_DROLE</name>
<dbReference type="OrthoDB" id="240546at2759"/>
<dbReference type="GeneID" id="115628226"/>
<dbReference type="Pfam" id="PF19031">
    <property type="entry name" value="Intu_longin_1"/>
    <property type="match status" value="1"/>
</dbReference>